<reference evidence="5" key="1">
    <citation type="submission" date="2014-09" db="EMBL/GenBank/DDBJ databases">
        <authorList>
            <person name="Magalhaes I.L.F."/>
            <person name="Oliveira U."/>
            <person name="Santos F.R."/>
            <person name="Vidigal T.H.D.A."/>
            <person name="Brescovit A.D."/>
            <person name="Santos A.J."/>
        </authorList>
    </citation>
    <scope>NUCLEOTIDE SEQUENCE</scope>
    <source>
        <tissue evidence="5">Shoot tissue taken approximately 20 cm above the soil surface</tissue>
    </source>
</reference>
<keyword evidence="2" id="KW-0812">Transmembrane</keyword>
<dbReference type="AlphaFoldDB" id="A0A0A9CMQ8"/>
<sequence length="84" mass="9256">MVAGRFVNVYSRDDWILGVTFRASLLTQGLAGIQTIDVPGVEDVDVTELVDGHSSYLSAAQQILEYLELNTYYPVFAPFLAVSK</sequence>
<comment type="subcellular location">
    <subcellularLocation>
        <location evidence="1">Membrane</location>
        <topology evidence="1">Multi-pass membrane protein</topology>
    </subcellularLocation>
</comment>
<evidence type="ECO:0000256" key="3">
    <source>
        <dbReference type="ARBA" id="ARBA00022989"/>
    </source>
</evidence>
<dbReference type="PANTHER" id="PTHR17920">
    <property type="entry name" value="TRANSMEMBRANE AND COILED-COIL DOMAIN-CONTAINING PROTEIN 4 TMCO4"/>
    <property type="match status" value="1"/>
</dbReference>
<dbReference type="EMBL" id="GBRH01223255">
    <property type="protein sequence ID" value="JAD74640.1"/>
    <property type="molecule type" value="Transcribed_RNA"/>
</dbReference>
<organism evidence="5">
    <name type="scientific">Arundo donax</name>
    <name type="common">Giant reed</name>
    <name type="synonym">Donax arundinaceus</name>
    <dbReference type="NCBI Taxonomy" id="35708"/>
    <lineage>
        <taxon>Eukaryota</taxon>
        <taxon>Viridiplantae</taxon>
        <taxon>Streptophyta</taxon>
        <taxon>Embryophyta</taxon>
        <taxon>Tracheophyta</taxon>
        <taxon>Spermatophyta</taxon>
        <taxon>Magnoliopsida</taxon>
        <taxon>Liliopsida</taxon>
        <taxon>Poales</taxon>
        <taxon>Poaceae</taxon>
        <taxon>PACMAD clade</taxon>
        <taxon>Arundinoideae</taxon>
        <taxon>Arundineae</taxon>
        <taxon>Arundo</taxon>
    </lineage>
</organism>
<dbReference type="InterPro" id="IPR007941">
    <property type="entry name" value="DUF726"/>
</dbReference>
<dbReference type="GO" id="GO:0016020">
    <property type="term" value="C:membrane"/>
    <property type="evidence" value="ECO:0007669"/>
    <property type="project" value="UniProtKB-SubCell"/>
</dbReference>
<keyword evidence="3" id="KW-1133">Transmembrane helix</keyword>
<evidence type="ECO:0000256" key="1">
    <source>
        <dbReference type="ARBA" id="ARBA00004141"/>
    </source>
</evidence>
<protein>
    <submittedName>
        <fullName evidence="5">Uncharacterized protein</fullName>
    </submittedName>
</protein>
<evidence type="ECO:0000313" key="5">
    <source>
        <dbReference type="EMBL" id="JAD74640.1"/>
    </source>
</evidence>
<accession>A0A0A9CMQ8</accession>
<evidence type="ECO:0000256" key="4">
    <source>
        <dbReference type="ARBA" id="ARBA00023136"/>
    </source>
</evidence>
<reference evidence="5" key="2">
    <citation type="journal article" date="2015" name="Data Brief">
        <title>Shoot transcriptome of the giant reed, Arundo donax.</title>
        <authorList>
            <person name="Barrero R.A."/>
            <person name="Guerrero F.D."/>
            <person name="Moolhuijzen P."/>
            <person name="Goolsby J.A."/>
            <person name="Tidwell J."/>
            <person name="Bellgard S.E."/>
            <person name="Bellgard M.I."/>
        </authorList>
    </citation>
    <scope>NUCLEOTIDE SEQUENCE</scope>
    <source>
        <tissue evidence="5">Shoot tissue taken approximately 20 cm above the soil surface</tissue>
    </source>
</reference>
<proteinExistence type="predicted"/>
<name>A0A0A9CMQ8_ARUDO</name>
<keyword evidence="4" id="KW-0472">Membrane</keyword>
<dbReference type="PANTHER" id="PTHR17920:SF3">
    <property type="entry name" value="TRANSMEMBRANE AND COILED-COIL DOMAIN-CONTAINING PROTEIN 4"/>
    <property type="match status" value="1"/>
</dbReference>
<dbReference type="Pfam" id="PF05277">
    <property type="entry name" value="DUF726"/>
    <property type="match status" value="1"/>
</dbReference>
<evidence type="ECO:0000256" key="2">
    <source>
        <dbReference type="ARBA" id="ARBA00022692"/>
    </source>
</evidence>